<feature type="domain" description="Beta-lactamase-related" evidence="2">
    <location>
        <begin position="73"/>
        <end position="316"/>
    </location>
</feature>
<dbReference type="HOGENOM" id="CLU_059724_0_0_11"/>
<dbReference type="SUPFAM" id="SSF56601">
    <property type="entry name" value="beta-lactamase/transpeptidase-like"/>
    <property type="match status" value="1"/>
</dbReference>
<dbReference type="eggNOG" id="COG1680">
    <property type="taxonomic scope" value="Bacteria"/>
</dbReference>
<dbReference type="InterPro" id="IPR012338">
    <property type="entry name" value="Beta-lactam/transpept-like"/>
</dbReference>
<sequence>MNHAAVCAAAAAQRARVTPGIDDMGRYLESQVADVSHREVIGPALPGSGASGVVVFRGERVASWGDPEVPEMAFSATKSVVSTVAGLAFDAGLIPDVHQPVTDTLDMPELDGPSAITWHHLLQQTSQWDGELWGKPAWADAGSLGPGSASPDAPPGAGWAYNDVRVNLLCLALTRLFGRPLPSVLRDRVLGPMGASGTWSWHGYRGATTHIDGEAVPVVSGGAHWGGGLWISAHDLALLGLLYLRDGEHHDRRLLSREWIDRTWSPCDHNPDYGYLWWLNDRRRVFPAAPPSGRCARGNGGRHLLWVDPERDLVIVSRWGEEAGRLLHEVSAAIS</sequence>
<evidence type="ECO:0000259" key="2">
    <source>
        <dbReference type="Pfam" id="PF00144"/>
    </source>
</evidence>
<protein>
    <recommendedName>
        <fullName evidence="2">Beta-lactamase-related domain-containing protein</fullName>
    </recommendedName>
</protein>
<dbReference type="STRING" id="208439.AJAP_23985"/>
<accession>A0A075UYW1</accession>
<dbReference type="InterPro" id="IPR050789">
    <property type="entry name" value="Diverse_Enzym_Activities"/>
</dbReference>
<dbReference type="RefSeq" id="WP_228694572.1">
    <property type="nucleotide sequence ID" value="NZ_CP008953.1"/>
</dbReference>
<organism evidence="3 4">
    <name type="scientific">Amycolatopsis japonica</name>
    <dbReference type="NCBI Taxonomy" id="208439"/>
    <lineage>
        <taxon>Bacteria</taxon>
        <taxon>Bacillati</taxon>
        <taxon>Actinomycetota</taxon>
        <taxon>Actinomycetes</taxon>
        <taxon>Pseudonocardiales</taxon>
        <taxon>Pseudonocardiaceae</taxon>
        <taxon>Amycolatopsis</taxon>
        <taxon>Amycolatopsis japonica group</taxon>
    </lineage>
</organism>
<evidence type="ECO:0000313" key="3">
    <source>
        <dbReference type="EMBL" id="AIG77646.1"/>
    </source>
</evidence>
<dbReference type="Proteomes" id="UP000028492">
    <property type="component" value="Chromosome"/>
</dbReference>
<dbReference type="Pfam" id="PF00144">
    <property type="entry name" value="Beta-lactamase"/>
    <property type="match status" value="1"/>
</dbReference>
<keyword evidence="1" id="KW-0378">Hydrolase</keyword>
<dbReference type="Gene3D" id="3.40.710.10">
    <property type="entry name" value="DD-peptidase/beta-lactamase superfamily"/>
    <property type="match status" value="1"/>
</dbReference>
<name>A0A075UYW1_9PSEU</name>
<proteinExistence type="predicted"/>
<dbReference type="InterPro" id="IPR001466">
    <property type="entry name" value="Beta-lactam-related"/>
</dbReference>
<reference evidence="3 4" key="1">
    <citation type="journal article" date="2014" name="J. Biotechnol.">
        <title>Complete genome sequence of the actinobacterium Amycolatopsis japonica MG417-CF17(T) (=DSM 44213T) producing (S,S)-N,N'-ethylenediaminedisuccinic acid.</title>
        <authorList>
            <person name="Stegmann E."/>
            <person name="Albersmeier A."/>
            <person name="Spohn M."/>
            <person name="Gert H."/>
            <person name="Weber T."/>
            <person name="Wohlleben W."/>
            <person name="Kalinowski J."/>
            <person name="Ruckert C."/>
        </authorList>
    </citation>
    <scope>NUCLEOTIDE SEQUENCE [LARGE SCALE GENOMIC DNA]</scope>
    <source>
        <strain evidence="4">MG417-CF17 (DSM 44213)</strain>
    </source>
</reference>
<evidence type="ECO:0000256" key="1">
    <source>
        <dbReference type="ARBA" id="ARBA00022801"/>
    </source>
</evidence>
<gene>
    <name evidence="3" type="ORF">AJAP_23985</name>
</gene>
<dbReference type="PANTHER" id="PTHR43283">
    <property type="entry name" value="BETA-LACTAMASE-RELATED"/>
    <property type="match status" value="1"/>
</dbReference>
<evidence type="ECO:0000313" key="4">
    <source>
        <dbReference type="Proteomes" id="UP000028492"/>
    </source>
</evidence>
<dbReference type="PANTHER" id="PTHR43283:SF11">
    <property type="entry name" value="BETA-LACTAMASE-RELATED DOMAIN-CONTAINING PROTEIN"/>
    <property type="match status" value="1"/>
</dbReference>
<dbReference type="EMBL" id="CP008953">
    <property type="protein sequence ID" value="AIG77646.1"/>
    <property type="molecule type" value="Genomic_DNA"/>
</dbReference>
<dbReference type="AlphaFoldDB" id="A0A075UYW1"/>
<dbReference type="GO" id="GO:0016787">
    <property type="term" value="F:hydrolase activity"/>
    <property type="evidence" value="ECO:0007669"/>
    <property type="project" value="UniProtKB-KW"/>
</dbReference>
<keyword evidence="4" id="KW-1185">Reference proteome</keyword>
<dbReference type="KEGG" id="aja:AJAP_23985"/>